<dbReference type="NCBIfam" id="NF033157">
    <property type="entry name" value="SWFGD_domain"/>
    <property type="match status" value="1"/>
</dbReference>
<feature type="region of interest" description="Disordered" evidence="1">
    <location>
        <begin position="1"/>
        <end position="178"/>
    </location>
</feature>
<dbReference type="KEGG" id="sari:H5J25_12165"/>
<reference evidence="3" key="1">
    <citation type="submission" date="2020-09" db="EMBL/GenBank/DDBJ databases">
        <title>Sphingomonas sp., a new species isolated from pork steak.</title>
        <authorList>
            <person name="Heidler von Heilborn D."/>
        </authorList>
    </citation>
    <scope>NUCLEOTIDE SEQUENCE [LARGE SCALE GENOMIC DNA]</scope>
</reference>
<evidence type="ECO:0000256" key="1">
    <source>
        <dbReference type="SAM" id="MobiDB-lite"/>
    </source>
</evidence>
<accession>A0A974S622</accession>
<evidence type="ECO:0000313" key="3">
    <source>
        <dbReference type="Proteomes" id="UP000595894"/>
    </source>
</evidence>
<feature type="compositionally biased region" description="Polar residues" evidence="1">
    <location>
        <begin position="211"/>
        <end position="221"/>
    </location>
</feature>
<keyword evidence="3" id="KW-1185">Reference proteome</keyword>
<dbReference type="Pfam" id="PF09939">
    <property type="entry name" value="DUF2171"/>
    <property type="match status" value="1"/>
</dbReference>
<feature type="compositionally biased region" description="Low complexity" evidence="1">
    <location>
        <begin position="113"/>
        <end position="124"/>
    </location>
</feature>
<feature type="compositionally biased region" description="Gly residues" evidence="1">
    <location>
        <begin position="64"/>
        <end position="91"/>
    </location>
</feature>
<organism evidence="2 3">
    <name type="scientific">Sphingomonas aliaeris</name>
    <dbReference type="NCBI Taxonomy" id="2759526"/>
    <lineage>
        <taxon>Bacteria</taxon>
        <taxon>Pseudomonadati</taxon>
        <taxon>Pseudomonadota</taxon>
        <taxon>Alphaproteobacteria</taxon>
        <taxon>Sphingomonadales</taxon>
        <taxon>Sphingomonadaceae</taxon>
        <taxon>Sphingomonas</taxon>
    </lineage>
</organism>
<feature type="region of interest" description="Disordered" evidence="1">
    <location>
        <begin position="335"/>
        <end position="393"/>
    </location>
</feature>
<feature type="compositionally biased region" description="Polar residues" evidence="1">
    <location>
        <begin position="100"/>
        <end position="112"/>
    </location>
</feature>
<evidence type="ECO:0000313" key="2">
    <source>
        <dbReference type="EMBL" id="QQV79031.1"/>
    </source>
</evidence>
<gene>
    <name evidence="2" type="ORF">H5J25_12165</name>
</gene>
<proteinExistence type="predicted"/>
<feature type="compositionally biased region" description="Basic and acidic residues" evidence="1">
    <location>
        <begin position="51"/>
        <end position="61"/>
    </location>
</feature>
<name>A0A974S622_9SPHN</name>
<feature type="region of interest" description="Disordered" evidence="1">
    <location>
        <begin position="190"/>
        <end position="227"/>
    </location>
</feature>
<feature type="compositionally biased region" description="Low complexity" evidence="1">
    <location>
        <begin position="355"/>
        <end position="374"/>
    </location>
</feature>
<feature type="compositionally biased region" description="Basic and acidic residues" evidence="1">
    <location>
        <begin position="126"/>
        <end position="150"/>
    </location>
</feature>
<dbReference type="EMBL" id="CP061035">
    <property type="protein sequence ID" value="QQV79031.1"/>
    <property type="molecule type" value="Genomic_DNA"/>
</dbReference>
<sequence length="393" mass="43830">MGHRQTNGNYSSAEDYAAAGQYGGGGQQGDRGGYGRGSYGGGSYSGGRGGSGRDDYGHNDRGQSQGGYGRESYGQGSGQGRSGGSDYGRGEYGNARYGQREQQNAGRNFQNRSGGSSQPYYGSYAHDGHRFTDEGGNDRGDRSTYYRPDRNYGPSQQQGRGSQGYGRQPQGYDYEDRGFFARAGDEVRSWFGDDEAERRRDMDARYDERQYGQSNYGQSGRANHDDDYHHWRKGQIDALDRDYHEYRQENRDRFSNEFNTFRSERQTQRGSLSKVTEHMEVVGSDGEHIGTVDKVRGDRILLTKNDADAGGRHHSIPSRWIDSVDDKVKVRKTAEEAKSHWRDEENNQAFFGDNQRSGQSGSQSGEQGRQQSGEGSDDKSGAHILNRSFSGTY</sequence>
<protein>
    <submittedName>
        <fullName evidence="2">DUF2171 domain-containing protein</fullName>
    </submittedName>
</protein>
<feature type="compositionally biased region" description="Low complexity" evidence="1">
    <location>
        <begin position="152"/>
        <end position="171"/>
    </location>
</feature>
<dbReference type="AlphaFoldDB" id="A0A974S622"/>
<dbReference type="Proteomes" id="UP000595894">
    <property type="component" value="Chromosome"/>
</dbReference>
<dbReference type="InterPro" id="IPR018684">
    <property type="entry name" value="DUF2171"/>
</dbReference>
<dbReference type="InterPro" id="IPR047800">
    <property type="entry name" value="SWFGD_dom"/>
</dbReference>
<feature type="compositionally biased region" description="Polar residues" evidence="1">
    <location>
        <begin position="1"/>
        <end position="12"/>
    </location>
</feature>
<feature type="compositionally biased region" description="Basic and acidic residues" evidence="1">
    <location>
        <begin position="335"/>
        <end position="345"/>
    </location>
</feature>
<feature type="compositionally biased region" description="Basic and acidic residues" evidence="1">
    <location>
        <begin position="196"/>
        <end position="210"/>
    </location>
</feature>
<feature type="compositionally biased region" description="Gly residues" evidence="1">
    <location>
        <begin position="21"/>
        <end position="50"/>
    </location>
</feature>